<dbReference type="AlphaFoldDB" id="A0A815GMG0"/>
<name>A0A815GMG0_9BILA</name>
<dbReference type="GO" id="GO:0005576">
    <property type="term" value="C:extracellular region"/>
    <property type="evidence" value="ECO:0007669"/>
    <property type="project" value="InterPro"/>
</dbReference>
<reference evidence="2" key="1">
    <citation type="submission" date="2021-02" db="EMBL/GenBank/DDBJ databases">
        <authorList>
            <person name="Nowell W R."/>
        </authorList>
    </citation>
    <scope>NUCLEOTIDE SEQUENCE</scope>
</reference>
<dbReference type="Proteomes" id="UP000663882">
    <property type="component" value="Unassembled WGS sequence"/>
</dbReference>
<dbReference type="PROSITE" id="PS51996">
    <property type="entry name" value="TR_MART"/>
    <property type="match status" value="1"/>
</dbReference>
<dbReference type="Gene3D" id="3.90.176.10">
    <property type="entry name" value="Toxin ADP-ribosyltransferase, Chain A, domain 1"/>
    <property type="match status" value="1"/>
</dbReference>
<accession>A0A815GMG0</accession>
<sequence length="529" mass="60972">MPTPTLPIDDLHTKIDDPDIETFCLIWLDANVNTEENRDTKQKLNSIIKRLETFQDIEQCQKYIEEQSQKDRLIMIVSGRLGQEIVPSIHQLKQIILIYVYCGDKDSNKPWAEKFSKVKAVVDDSNELISRIKADHKTQKMVEESVTINFFDKSMTGLNGKFVFSQVLMDCLLQLKYTSEDKKELIDRCEQEYRGDSMQLNYLREFEKYYSSDKVLMWYTRQSFFFKTLNKALRTEDYHLMFLLRAYISDMYNQLKNCQAKNPLQVYRGQKISSDELQNLKRRLNQFISVNSFFSTSKDKNVALPFLNVDDAAHKLVPVLYEIDADPNIVAAKPFADISAFSEFPSESEILFMPGSIFRLNSVNCSKDDSYWIIHMTLCSDDEHDLKEVLMYMKQQLVSGETNLRTLGKILWEMGKFDLAKQYFTRLLKELSPNDPLLGTLYDDLGKLASQIGDFNTSIQWYKQSAAFKSQNQLISTSNIKEASNPIDTLTTTAVGIVEAKKETDSNQLKNDTTATTAVTSATIPKVRQ</sequence>
<dbReference type="InterPro" id="IPR011990">
    <property type="entry name" value="TPR-like_helical_dom_sf"/>
</dbReference>
<dbReference type="SUPFAM" id="SSF48452">
    <property type="entry name" value="TPR-like"/>
    <property type="match status" value="1"/>
</dbReference>
<dbReference type="EMBL" id="CAJNOO010003506">
    <property type="protein sequence ID" value="CAF1340504.1"/>
    <property type="molecule type" value="Genomic_DNA"/>
</dbReference>
<dbReference type="Gene3D" id="1.25.40.10">
    <property type="entry name" value="Tetratricopeptide repeat domain"/>
    <property type="match status" value="1"/>
</dbReference>
<dbReference type="SUPFAM" id="SSF56399">
    <property type="entry name" value="ADP-ribosylation"/>
    <property type="match status" value="1"/>
</dbReference>
<gene>
    <name evidence="2" type="ORF">RFH988_LOCUS31754</name>
</gene>
<evidence type="ECO:0000313" key="3">
    <source>
        <dbReference type="Proteomes" id="UP000663882"/>
    </source>
</evidence>
<dbReference type="InterPro" id="IPR019734">
    <property type="entry name" value="TPR_rpt"/>
</dbReference>
<feature type="domain" description="ADP ribosyltransferase" evidence="1">
    <location>
        <begin position="216"/>
        <end position="377"/>
    </location>
</feature>
<protein>
    <recommendedName>
        <fullName evidence="1">ADP ribosyltransferase domain-containing protein</fullName>
    </recommendedName>
</protein>
<dbReference type="Pfam" id="PF13181">
    <property type="entry name" value="TPR_8"/>
    <property type="match status" value="1"/>
</dbReference>
<dbReference type="OrthoDB" id="10034949at2759"/>
<evidence type="ECO:0000259" key="1">
    <source>
        <dbReference type="Pfam" id="PF03496"/>
    </source>
</evidence>
<comment type="caution">
    <text evidence="2">The sequence shown here is derived from an EMBL/GenBank/DDBJ whole genome shotgun (WGS) entry which is preliminary data.</text>
</comment>
<dbReference type="InterPro" id="IPR003540">
    <property type="entry name" value="ADP-ribosyltransferase"/>
</dbReference>
<organism evidence="2 3">
    <name type="scientific">Rotaria sordida</name>
    <dbReference type="NCBI Taxonomy" id="392033"/>
    <lineage>
        <taxon>Eukaryota</taxon>
        <taxon>Metazoa</taxon>
        <taxon>Spiralia</taxon>
        <taxon>Gnathifera</taxon>
        <taxon>Rotifera</taxon>
        <taxon>Eurotatoria</taxon>
        <taxon>Bdelloidea</taxon>
        <taxon>Philodinida</taxon>
        <taxon>Philodinidae</taxon>
        <taxon>Rotaria</taxon>
    </lineage>
</organism>
<dbReference type="Pfam" id="PF03496">
    <property type="entry name" value="ADPrib_exo_Tox"/>
    <property type="match status" value="1"/>
</dbReference>
<proteinExistence type="predicted"/>
<evidence type="ECO:0000313" key="2">
    <source>
        <dbReference type="EMBL" id="CAF1340504.1"/>
    </source>
</evidence>